<evidence type="ECO:0000256" key="1">
    <source>
        <dbReference type="SAM" id="MobiDB-lite"/>
    </source>
</evidence>
<dbReference type="GO" id="GO:0008757">
    <property type="term" value="F:S-adenosylmethionine-dependent methyltransferase activity"/>
    <property type="evidence" value="ECO:0007669"/>
    <property type="project" value="InterPro"/>
</dbReference>
<dbReference type="InterPro" id="IPR029063">
    <property type="entry name" value="SAM-dependent_MTases_sf"/>
</dbReference>
<dbReference type="PANTHER" id="PTHR43591">
    <property type="entry name" value="METHYLTRANSFERASE"/>
    <property type="match status" value="1"/>
</dbReference>
<reference evidence="3" key="1">
    <citation type="submission" date="2018-05" db="EMBL/GenBank/DDBJ databases">
        <authorList>
            <person name="Lanie J.A."/>
            <person name="Ng W.-L."/>
            <person name="Kazmierczak K.M."/>
            <person name="Andrzejewski T.M."/>
            <person name="Davidsen T.M."/>
            <person name="Wayne K.J."/>
            <person name="Tettelin H."/>
            <person name="Glass J.I."/>
            <person name="Rusch D."/>
            <person name="Podicherti R."/>
            <person name="Tsui H.-C.T."/>
            <person name="Winkler M.E."/>
        </authorList>
    </citation>
    <scope>NUCLEOTIDE SEQUENCE</scope>
</reference>
<dbReference type="EMBL" id="UINC01000333">
    <property type="protein sequence ID" value="SUZ53504.1"/>
    <property type="molecule type" value="Genomic_DNA"/>
</dbReference>
<gene>
    <name evidence="3" type="ORF">METZ01_LOCUS6358</name>
</gene>
<feature type="domain" description="Methyltransferase type 11" evidence="2">
    <location>
        <begin position="54"/>
        <end position="152"/>
    </location>
</feature>
<accession>A0A381NHD6</accession>
<feature type="compositionally biased region" description="Basic and acidic residues" evidence="1">
    <location>
        <begin position="317"/>
        <end position="329"/>
    </location>
</feature>
<sequence>MPPTEYGTMENLPNVPAMLDLLRISPRRLFLSGGAELYHHIGILTGMSEGVEVLNVACGLGVSLEYFVREFGVQGFGVDITPDLVEQAAKRGLSEGIADKIQFQSGPSSALPYRDEIFDVTIGEIGLANHCEPSEAIAELVRVTKPTGFIVLLQLIWKGPVHEPRRSVLGDYLGATPLMAVEWRKLLRESGIENLHVEDWSNERMTLRSDTSEPFPDLIKTFSFREQLEILHRTWQRWGWKGVRTGIMKGREIHRLLTRERILGLELLKGCKAGVPVRVAPKSVATAELGLALNLTPESEDPDSNNLKVIPTAPTPKPEEDGNHDHVRPDISGLPLFRPEEEQG</sequence>
<evidence type="ECO:0000313" key="3">
    <source>
        <dbReference type="EMBL" id="SUZ53504.1"/>
    </source>
</evidence>
<feature type="region of interest" description="Disordered" evidence="1">
    <location>
        <begin position="295"/>
        <end position="344"/>
    </location>
</feature>
<name>A0A381NHD6_9ZZZZ</name>
<dbReference type="InterPro" id="IPR013216">
    <property type="entry name" value="Methyltransf_11"/>
</dbReference>
<evidence type="ECO:0000259" key="2">
    <source>
        <dbReference type="Pfam" id="PF08241"/>
    </source>
</evidence>
<dbReference type="AlphaFoldDB" id="A0A381NHD6"/>
<dbReference type="SUPFAM" id="SSF53335">
    <property type="entry name" value="S-adenosyl-L-methionine-dependent methyltransferases"/>
    <property type="match status" value="1"/>
</dbReference>
<dbReference type="CDD" id="cd02440">
    <property type="entry name" value="AdoMet_MTases"/>
    <property type="match status" value="1"/>
</dbReference>
<proteinExistence type="predicted"/>
<dbReference type="Gene3D" id="3.40.50.150">
    <property type="entry name" value="Vaccinia Virus protein VP39"/>
    <property type="match status" value="1"/>
</dbReference>
<dbReference type="Pfam" id="PF08241">
    <property type="entry name" value="Methyltransf_11"/>
    <property type="match status" value="1"/>
</dbReference>
<protein>
    <recommendedName>
        <fullName evidence="2">Methyltransferase type 11 domain-containing protein</fullName>
    </recommendedName>
</protein>
<organism evidence="3">
    <name type="scientific">marine metagenome</name>
    <dbReference type="NCBI Taxonomy" id="408172"/>
    <lineage>
        <taxon>unclassified sequences</taxon>
        <taxon>metagenomes</taxon>
        <taxon>ecological metagenomes</taxon>
    </lineage>
</organism>
<dbReference type="PANTHER" id="PTHR43591:SF110">
    <property type="entry name" value="RHODANESE DOMAIN-CONTAINING PROTEIN"/>
    <property type="match status" value="1"/>
</dbReference>